<dbReference type="Proteomes" id="UP000823749">
    <property type="component" value="Chromosome 6"/>
</dbReference>
<evidence type="ECO:0000256" key="3">
    <source>
        <dbReference type="ARBA" id="ARBA00022692"/>
    </source>
</evidence>
<evidence type="ECO:0000259" key="7">
    <source>
        <dbReference type="Pfam" id="PF00892"/>
    </source>
</evidence>
<comment type="caution">
    <text evidence="8">The sequence shown here is derived from an EMBL/GenBank/DDBJ whole genome shotgun (WGS) entry which is preliminary data.</text>
</comment>
<keyword evidence="5 6" id="KW-0472">Membrane</keyword>
<dbReference type="EMBL" id="JACTNZ010000006">
    <property type="protein sequence ID" value="KAG5544086.1"/>
    <property type="molecule type" value="Genomic_DNA"/>
</dbReference>
<keyword evidence="9" id="KW-1185">Reference proteome</keyword>
<accession>A0AAV6JVA3</accession>
<dbReference type="InterPro" id="IPR030184">
    <property type="entry name" value="WAT1-related"/>
</dbReference>
<name>A0AAV6JVA3_9ERIC</name>
<proteinExistence type="inferred from homology"/>
<protein>
    <recommendedName>
        <fullName evidence="6">WAT1-related protein</fullName>
    </recommendedName>
</protein>
<organism evidence="8 9">
    <name type="scientific">Rhododendron griersonianum</name>
    <dbReference type="NCBI Taxonomy" id="479676"/>
    <lineage>
        <taxon>Eukaryota</taxon>
        <taxon>Viridiplantae</taxon>
        <taxon>Streptophyta</taxon>
        <taxon>Embryophyta</taxon>
        <taxon>Tracheophyta</taxon>
        <taxon>Spermatophyta</taxon>
        <taxon>Magnoliopsida</taxon>
        <taxon>eudicotyledons</taxon>
        <taxon>Gunneridae</taxon>
        <taxon>Pentapetalae</taxon>
        <taxon>asterids</taxon>
        <taxon>Ericales</taxon>
        <taxon>Ericaceae</taxon>
        <taxon>Ericoideae</taxon>
        <taxon>Rhodoreae</taxon>
        <taxon>Rhododendron</taxon>
    </lineage>
</organism>
<feature type="domain" description="EamA" evidence="7">
    <location>
        <begin position="19"/>
        <end position="94"/>
    </location>
</feature>
<evidence type="ECO:0000256" key="5">
    <source>
        <dbReference type="ARBA" id="ARBA00023136"/>
    </source>
</evidence>
<evidence type="ECO:0000256" key="6">
    <source>
        <dbReference type="RuleBase" id="RU363077"/>
    </source>
</evidence>
<sequence>MKNSSMGCVRLMVETNKPYLGMVLIQLIYAGMALLSKLAVTKGMNPYVFVVYRQALATLALSPFAFFLERELPAKLSCKLLFKIFLVSSGYVLF</sequence>
<comment type="caution">
    <text evidence="6">Lacks conserved residue(s) required for the propagation of feature annotation.</text>
</comment>
<feature type="transmembrane region" description="Helical" evidence="6">
    <location>
        <begin position="20"/>
        <end position="40"/>
    </location>
</feature>
<reference evidence="8 9" key="1">
    <citation type="submission" date="2020-08" db="EMBL/GenBank/DDBJ databases">
        <title>Plant Genome Project.</title>
        <authorList>
            <person name="Zhang R.-G."/>
        </authorList>
    </citation>
    <scope>NUCLEOTIDE SEQUENCE [LARGE SCALE GENOMIC DNA]</scope>
    <source>
        <strain evidence="8">WSP0</strain>
        <tissue evidence="8">Leaf</tissue>
    </source>
</reference>
<evidence type="ECO:0000313" key="8">
    <source>
        <dbReference type="EMBL" id="KAG5544086.1"/>
    </source>
</evidence>
<evidence type="ECO:0000256" key="2">
    <source>
        <dbReference type="ARBA" id="ARBA00007635"/>
    </source>
</evidence>
<dbReference type="AlphaFoldDB" id="A0AAV6JVA3"/>
<evidence type="ECO:0000256" key="4">
    <source>
        <dbReference type="ARBA" id="ARBA00022989"/>
    </source>
</evidence>
<dbReference type="Pfam" id="PF00892">
    <property type="entry name" value="EamA"/>
    <property type="match status" value="1"/>
</dbReference>
<dbReference type="GO" id="GO:0022857">
    <property type="term" value="F:transmembrane transporter activity"/>
    <property type="evidence" value="ECO:0007669"/>
    <property type="project" value="InterPro"/>
</dbReference>
<comment type="similarity">
    <text evidence="2 6">Belongs to the drug/metabolite transporter (DMT) superfamily. Plant drug/metabolite exporter (P-DME) (TC 2.A.7.4) family.</text>
</comment>
<evidence type="ECO:0000313" key="9">
    <source>
        <dbReference type="Proteomes" id="UP000823749"/>
    </source>
</evidence>
<evidence type="ECO:0000256" key="1">
    <source>
        <dbReference type="ARBA" id="ARBA00004141"/>
    </source>
</evidence>
<keyword evidence="4 6" id="KW-1133">Transmembrane helix</keyword>
<dbReference type="PANTHER" id="PTHR31218">
    <property type="entry name" value="WAT1-RELATED PROTEIN"/>
    <property type="match status" value="1"/>
</dbReference>
<gene>
    <name evidence="8" type="ORF">RHGRI_016735</name>
</gene>
<comment type="subcellular location">
    <subcellularLocation>
        <location evidence="1 6">Membrane</location>
        <topology evidence="1 6">Multi-pass membrane protein</topology>
    </subcellularLocation>
</comment>
<feature type="transmembrane region" description="Helical" evidence="6">
    <location>
        <begin position="47"/>
        <end position="68"/>
    </location>
</feature>
<keyword evidence="3 6" id="KW-0812">Transmembrane</keyword>
<dbReference type="GO" id="GO:0016020">
    <property type="term" value="C:membrane"/>
    <property type="evidence" value="ECO:0007669"/>
    <property type="project" value="UniProtKB-SubCell"/>
</dbReference>
<dbReference type="InterPro" id="IPR000620">
    <property type="entry name" value="EamA_dom"/>
</dbReference>